<accession>A0A401QCT5</accession>
<dbReference type="STRING" id="75743.A0A401QCT5"/>
<evidence type="ECO:0000256" key="1">
    <source>
        <dbReference type="SAM" id="MobiDB-lite"/>
    </source>
</evidence>
<keyword evidence="3" id="KW-1185">Reference proteome</keyword>
<protein>
    <submittedName>
        <fullName evidence="2">Uncharacterized protein</fullName>
    </submittedName>
</protein>
<feature type="region of interest" description="Disordered" evidence="1">
    <location>
        <begin position="79"/>
        <end position="135"/>
    </location>
</feature>
<evidence type="ECO:0000313" key="2">
    <source>
        <dbReference type="EMBL" id="GCB83127.1"/>
    </source>
</evidence>
<dbReference type="GO" id="GO:0000492">
    <property type="term" value="P:box C/D snoRNP assembly"/>
    <property type="evidence" value="ECO:0007669"/>
    <property type="project" value="InterPro"/>
</dbReference>
<dbReference type="Pfam" id="PF15370">
    <property type="entry name" value="NOPCHAP1"/>
    <property type="match status" value="1"/>
</dbReference>
<feature type="compositionally biased region" description="Polar residues" evidence="1">
    <location>
        <begin position="121"/>
        <end position="135"/>
    </location>
</feature>
<organism evidence="2 3">
    <name type="scientific">Scyliorhinus torazame</name>
    <name type="common">Cloudy catshark</name>
    <name type="synonym">Catulus torazame</name>
    <dbReference type="NCBI Taxonomy" id="75743"/>
    <lineage>
        <taxon>Eukaryota</taxon>
        <taxon>Metazoa</taxon>
        <taxon>Chordata</taxon>
        <taxon>Craniata</taxon>
        <taxon>Vertebrata</taxon>
        <taxon>Chondrichthyes</taxon>
        <taxon>Elasmobranchii</taxon>
        <taxon>Galeomorphii</taxon>
        <taxon>Galeoidea</taxon>
        <taxon>Carcharhiniformes</taxon>
        <taxon>Scyliorhinidae</taxon>
        <taxon>Scyliorhinus</taxon>
    </lineage>
</organism>
<dbReference type="OMA" id="HEFDIEH"/>
<sequence>INRKLLINKENKRSSVPPQILKLPRSSVMDKLQNFLPQLAKANEELRRQMETSEPGRFDIENIEDCRGRVIEMNVSLFELNGSDESGEEELTSEDESSQSESESFGEVTEANLKLRRSPRQTRSQIEVLSSDGTK</sequence>
<feature type="non-terminal residue" evidence="2">
    <location>
        <position position="1"/>
    </location>
</feature>
<feature type="compositionally biased region" description="Acidic residues" evidence="1">
    <location>
        <begin position="85"/>
        <end position="98"/>
    </location>
</feature>
<dbReference type="Proteomes" id="UP000288216">
    <property type="component" value="Unassembled WGS sequence"/>
</dbReference>
<dbReference type="GO" id="GO:0062064">
    <property type="term" value="F:box C/D methylation guide snoRNP complex binding"/>
    <property type="evidence" value="ECO:0007669"/>
    <property type="project" value="TreeGrafter"/>
</dbReference>
<reference evidence="2 3" key="1">
    <citation type="journal article" date="2018" name="Nat. Ecol. Evol.">
        <title>Shark genomes provide insights into elasmobranch evolution and the origin of vertebrates.</title>
        <authorList>
            <person name="Hara Y"/>
            <person name="Yamaguchi K"/>
            <person name="Onimaru K"/>
            <person name="Kadota M"/>
            <person name="Koyanagi M"/>
            <person name="Keeley SD"/>
            <person name="Tatsumi K"/>
            <person name="Tanaka K"/>
            <person name="Motone F"/>
            <person name="Kageyama Y"/>
            <person name="Nozu R"/>
            <person name="Adachi N"/>
            <person name="Nishimura O"/>
            <person name="Nakagawa R"/>
            <person name="Tanegashima C"/>
            <person name="Kiyatake I"/>
            <person name="Matsumoto R"/>
            <person name="Murakumo K"/>
            <person name="Nishida K"/>
            <person name="Terakita A"/>
            <person name="Kuratani S"/>
            <person name="Sato K"/>
            <person name="Hyodo S Kuraku.S."/>
        </authorList>
    </citation>
    <scope>NUCLEOTIDE SEQUENCE [LARGE SCALE GENOMIC DNA]</scope>
</reference>
<dbReference type="AlphaFoldDB" id="A0A401QCT5"/>
<gene>
    <name evidence="2" type="ORF">scyTo_0024049</name>
</gene>
<dbReference type="EMBL" id="BFAA01038189">
    <property type="protein sequence ID" value="GCB83127.1"/>
    <property type="molecule type" value="Genomic_DNA"/>
</dbReference>
<dbReference type="PANTHER" id="PTHR28674">
    <property type="entry name" value="SIMILAR TO DNA SEGMENT, CHR 10, WAYNE STATE UNIVERSITY 102,-EXPRESSED"/>
    <property type="match status" value="1"/>
</dbReference>
<dbReference type="InterPro" id="IPR027921">
    <property type="entry name" value="NOPCHAP1"/>
</dbReference>
<evidence type="ECO:0000313" key="3">
    <source>
        <dbReference type="Proteomes" id="UP000288216"/>
    </source>
</evidence>
<proteinExistence type="predicted"/>
<name>A0A401QCT5_SCYTO</name>
<dbReference type="PANTHER" id="PTHR28674:SF1">
    <property type="entry name" value="NOP PROTEIN CHAPERONE 1"/>
    <property type="match status" value="1"/>
</dbReference>
<comment type="caution">
    <text evidence="2">The sequence shown here is derived from an EMBL/GenBank/DDBJ whole genome shotgun (WGS) entry which is preliminary data.</text>
</comment>
<dbReference type="OrthoDB" id="1112980at2759"/>